<dbReference type="GO" id="GO:0007264">
    <property type="term" value="P:small GTPase-mediated signal transduction"/>
    <property type="evidence" value="ECO:0007669"/>
    <property type="project" value="InterPro"/>
</dbReference>
<reference evidence="3 4" key="1">
    <citation type="journal article" date="2016" name="Mol. Biol. Evol.">
        <title>Comparative Genomics of Early-Diverging Mushroom-Forming Fungi Provides Insights into the Origins of Lignocellulose Decay Capabilities.</title>
        <authorList>
            <person name="Nagy L.G."/>
            <person name="Riley R."/>
            <person name="Tritt A."/>
            <person name="Adam C."/>
            <person name="Daum C."/>
            <person name="Floudas D."/>
            <person name="Sun H."/>
            <person name="Yadav J.S."/>
            <person name="Pangilinan J."/>
            <person name="Larsson K.H."/>
            <person name="Matsuura K."/>
            <person name="Barry K."/>
            <person name="Labutti K."/>
            <person name="Kuo R."/>
            <person name="Ohm R.A."/>
            <person name="Bhattacharya S.S."/>
            <person name="Shirouzu T."/>
            <person name="Yoshinaga Y."/>
            <person name="Martin F.M."/>
            <person name="Grigoriev I.V."/>
            <person name="Hibbett D.S."/>
        </authorList>
    </citation>
    <scope>NUCLEOTIDE SEQUENCE [LARGE SCALE GENOMIC DNA]</scope>
    <source>
        <strain evidence="3 4">TUFC12733</strain>
    </source>
</reference>
<dbReference type="PANTHER" id="PTHR11787:SF4">
    <property type="entry name" value="CHM, RAB ESCORT PROTEIN 1"/>
    <property type="match status" value="1"/>
</dbReference>
<organism evidence="3 4">
    <name type="scientific">Calocera viscosa (strain TUFC12733)</name>
    <dbReference type="NCBI Taxonomy" id="1330018"/>
    <lineage>
        <taxon>Eukaryota</taxon>
        <taxon>Fungi</taxon>
        <taxon>Dikarya</taxon>
        <taxon>Basidiomycota</taxon>
        <taxon>Agaricomycotina</taxon>
        <taxon>Dacrymycetes</taxon>
        <taxon>Dacrymycetales</taxon>
        <taxon>Dacrymycetaceae</taxon>
        <taxon>Calocera</taxon>
    </lineage>
</organism>
<feature type="region of interest" description="Disordered" evidence="2">
    <location>
        <begin position="131"/>
        <end position="151"/>
    </location>
</feature>
<accession>A0A167JPG7</accession>
<dbReference type="GO" id="GO:0005968">
    <property type="term" value="C:Rab-protein geranylgeranyltransferase complex"/>
    <property type="evidence" value="ECO:0007669"/>
    <property type="project" value="TreeGrafter"/>
</dbReference>
<dbReference type="Proteomes" id="UP000076738">
    <property type="component" value="Unassembled WGS sequence"/>
</dbReference>
<feature type="compositionally biased region" description="Low complexity" evidence="2">
    <location>
        <begin position="131"/>
        <end position="147"/>
    </location>
</feature>
<dbReference type="InterPro" id="IPR018203">
    <property type="entry name" value="GDP_dissociation_inhibitor"/>
</dbReference>
<evidence type="ECO:0000256" key="2">
    <source>
        <dbReference type="SAM" id="MobiDB-lite"/>
    </source>
</evidence>
<dbReference type="SUPFAM" id="SSF54373">
    <property type="entry name" value="FAD-linked reductases, C-terminal domain"/>
    <property type="match status" value="1"/>
</dbReference>
<keyword evidence="4" id="KW-1185">Reference proteome</keyword>
<dbReference type="Gene3D" id="1.10.405.10">
    <property type="entry name" value="Guanine Nucleotide Dissociation Inhibitor, domain 1"/>
    <property type="match status" value="1"/>
</dbReference>
<dbReference type="GO" id="GO:0005634">
    <property type="term" value="C:nucleus"/>
    <property type="evidence" value="ECO:0007669"/>
    <property type="project" value="TreeGrafter"/>
</dbReference>
<dbReference type="SUPFAM" id="SSF51905">
    <property type="entry name" value="FAD/NAD(P)-binding domain"/>
    <property type="match status" value="1"/>
</dbReference>
<dbReference type="Gene3D" id="3.50.50.60">
    <property type="entry name" value="FAD/NAD(P)-binding domain"/>
    <property type="match status" value="1"/>
</dbReference>
<dbReference type="AlphaFoldDB" id="A0A167JPG7"/>
<dbReference type="PANTHER" id="PTHR11787">
    <property type="entry name" value="RAB GDP-DISSOCIATION INHIBITOR"/>
    <property type="match status" value="1"/>
</dbReference>
<protein>
    <submittedName>
        <fullName evidence="3">FAD/NAD(P)-binding domain-containing protein</fullName>
    </submittedName>
</protein>
<dbReference type="EMBL" id="KV417299">
    <property type="protein sequence ID" value="KZO93782.1"/>
    <property type="molecule type" value="Genomic_DNA"/>
</dbReference>
<dbReference type="OrthoDB" id="9446342at2759"/>
<evidence type="ECO:0000313" key="4">
    <source>
        <dbReference type="Proteomes" id="UP000076738"/>
    </source>
</evidence>
<sequence>MDTLPASFDVLLLGTSLPQAILAAALSTSNLTVLHVDPSPLYGSHDSSLTLSDLLSLPSHPPPYLTQLSLSTSPTALPELKQTSREYALSLRPMLIRSFSPLIDALVGSRLSKQCAFQLLQGLFLYSPASPSPTSTSPAQSTAPRATKVPASKEAVFTSPLPLLQKRKLMRFLLWAASPQPLEELPELQGREEQPLLQFLQEVFAMDQEGAQALTFVVAQRVRTSDPALPGLRAIRQHLLGSGRYGPSAYLLGHYGGAGELAQLFCRMAAVRGTPYILQHPIERLDLPGAEGEEVRIKLEGIDEVFRAKKVVMEPSLARGVQQPEAGTGTVQCLAILEETLVDEDENFDTALLVFPPGALGEQGLDRTVTCLWTGEGSKSTPNGRYAVYLSTPCDAGEEKEAKKLLEPYLQAFVRLTGKPEQEPLLAFYYKFLGGGSQASGEVGVEREREGVYVLRGLGEGLVDGADRAAERRGCGPEWKIR</sequence>
<dbReference type="STRING" id="1330018.A0A167JPG7"/>
<evidence type="ECO:0000256" key="1">
    <source>
        <dbReference type="ARBA" id="ARBA00005593"/>
    </source>
</evidence>
<dbReference type="GO" id="GO:0005092">
    <property type="term" value="F:GDP-dissociation inhibitor activity"/>
    <property type="evidence" value="ECO:0007669"/>
    <property type="project" value="InterPro"/>
</dbReference>
<proteinExistence type="inferred from homology"/>
<dbReference type="PRINTS" id="PR00891">
    <property type="entry name" value="RABGDIREP"/>
</dbReference>
<dbReference type="GO" id="GO:0016192">
    <property type="term" value="P:vesicle-mediated transport"/>
    <property type="evidence" value="ECO:0007669"/>
    <property type="project" value="TreeGrafter"/>
</dbReference>
<evidence type="ECO:0000313" key="3">
    <source>
        <dbReference type="EMBL" id="KZO93782.1"/>
    </source>
</evidence>
<gene>
    <name evidence="3" type="ORF">CALVIDRAFT_600497</name>
</gene>
<dbReference type="GO" id="GO:0005829">
    <property type="term" value="C:cytosol"/>
    <property type="evidence" value="ECO:0007669"/>
    <property type="project" value="TreeGrafter"/>
</dbReference>
<name>A0A167JPG7_CALVF</name>
<dbReference type="Gene3D" id="3.30.519.10">
    <property type="entry name" value="Guanine Nucleotide Dissociation Inhibitor, domain 2"/>
    <property type="match status" value="1"/>
</dbReference>
<dbReference type="InterPro" id="IPR036188">
    <property type="entry name" value="FAD/NAD-bd_sf"/>
</dbReference>
<comment type="similarity">
    <text evidence="1">Belongs to the Rab GDI family.</text>
</comment>
<dbReference type="Pfam" id="PF00996">
    <property type="entry name" value="GDI"/>
    <property type="match status" value="1"/>
</dbReference>